<gene>
    <name evidence="1" type="ORF">P186_2296</name>
</gene>
<keyword evidence="2" id="KW-1185">Reference proteome</keyword>
<reference evidence="1 2" key="1">
    <citation type="journal article" date="2012" name="J. Bacteriol.">
        <title>Complete genome sequence of strain 1860, a crenarchaeon of the genus pyrobaculum able to grow with various electron acceptors.</title>
        <authorList>
            <person name="Mardanov A.V."/>
            <person name="Gumerov V.M."/>
            <person name="Slobodkina G.B."/>
            <person name="Beletsky A.V."/>
            <person name="Bonch-Osmolovskaya E.A."/>
            <person name="Ravin N.V."/>
            <person name="Skryabin K.G."/>
        </authorList>
    </citation>
    <scope>NUCLEOTIDE SEQUENCE [LARGE SCALE GENOMIC DNA]</scope>
    <source>
        <strain evidence="1 2">1860</strain>
    </source>
</reference>
<dbReference type="RefSeq" id="WP_014289513.1">
    <property type="nucleotide sequence ID" value="NC_016645.1"/>
</dbReference>
<evidence type="ECO:0000313" key="2">
    <source>
        <dbReference type="Proteomes" id="UP000005867"/>
    </source>
</evidence>
<dbReference type="EMBL" id="CP003098">
    <property type="protein sequence ID" value="AET33688.1"/>
    <property type="molecule type" value="Genomic_DNA"/>
</dbReference>
<dbReference type="KEGG" id="pyr:P186_2296"/>
<dbReference type="STRING" id="1104324.P186_2296"/>
<dbReference type="BioCyc" id="PSP1104324:GJSN-2247-MONOMER"/>
<sequence length="91" mass="9418">MIIKIRVGVFNPAAPERVVEVEGVVDTGAIYAPFHSPGVPGGTGPRIVLADFQGGAARRVGAAPSARAYWARLRLPVPSREAGRAPACPCA</sequence>
<dbReference type="AlphaFoldDB" id="G7VBS1"/>
<accession>G7VBS1</accession>
<proteinExistence type="predicted"/>
<dbReference type="Proteomes" id="UP000005867">
    <property type="component" value="Chromosome"/>
</dbReference>
<name>G7VBS1_9CREN</name>
<dbReference type="GeneID" id="59388057"/>
<evidence type="ECO:0000313" key="1">
    <source>
        <dbReference type="EMBL" id="AET33688.1"/>
    </source>
</evidence>
<dbReference type="OrthoDB" id="25702at2157"/>
<dbReference type="HOGENOM" id="CLU_2420172_0_0_2"/>
<protein>
    <submittedName>
        <fullName evidence="1">Uncharacterized protein</fullName>
    </submittedName>
</protein>
<organism evidence="1 2">
    <name type="scientific">Pyrobaculum ferrireducens</name>
    <dbReference type="NCBI Taxonomy" id="1104324"/>
    <lineage>
        <taxon>Archaea</taxon>
        <taxon>Thermoproteota</taxon>
        <taxon>Thermoprotei</taxon>
        <taxon>Thermoproteales</taxon>
        <taxon>Thermoproteaceae</taxon>
        <taxon>Pyrobaculum</taxon>
    </lineage>
</organism>